<evidence type="ECO:0000313" key="5">
    <source>
        <dbReference type="Proteomes" id="UP001222325"/>
    </source>
</evidence>
<feature type="signal peptide" evidence="3">
    <location>
        <begin position="1"/>
        <end position="18"/>
    </location>
</feature>
<evidence type="ECO:0000313" key="4">
    <source>
        <dbReference type="EMBL" id="KAJ7102484.1"/>
    </source>
</evidence>
<feature type="region of interest" description="Disordered" evidence="1">
    <location>
        <begin position="441"/>
        <end position="467"/>
    </location>
</feature>
<name>A0AAD6XVL1_9AGAR</name>
<feature type="chain" id="PRO_5042244077" evidence="3">
    <location>
        <begin position="19"/>
        <end position="582"/>
    </location>
</feature>
<proteinExistence type="predicted"/>
<protein>
    <submittedName>
        <fullName evidence="4">Uncharacterized protein</fullName>
    </submittedName>
</protein>
<evidence type="ECO:0000256" key="2">
    <source>
        <dbReference type="SAM" id="Phobius"/>
    </source>
</evidence>
<keyword evidence="2" id="KW-0812">Transmembrane</keyword>
<dbReference type="EMBL" id="JARJCN010000003">
    <property type="protein sequence ID" value="KAJ7102484.1"/>
    <property type="molecule type" value="Genomic_DNA"/>
</dbReference>
<reference evidence="4" key="1">
    <citation type="submission" date="2023-03" db="EMBL/GenBank/DDBJ databases">
        <title>Massive genome expansion in bonnet fungi (Mycena s.s.) driven by repeated elements and novel gene families across ecological guilds.</title>
        <authorList>
            <consortium name="Lawrence Berkeley National Laboratory"/>
            <person name="Harder C.B."/>
            <person name="Miyauchi S."/>
            <person name="Viragh M."/>
            <person name="Kuo A."/>
            <person name="Thoen E."/>
            <person name="Andreopoulos B."/>
            <person name="Lu D."/>
            <person name="Skrede I."/>
            <person name="Drula E."/>
            <person name="Henrissat B."/>
            <person name="Morin E."/>
            <person name="Kohler A."/>
            <person name="Barry K."/>
            <person name="LaButti K."/>
            <person name="Morin E."/>
            <person name="Salamov A."/>
            <person name="Lipzen A."/>
            <person name="Mereny Z."/>
            <person name="Hegedus B."/>
            <person name="Baldrian P."/>
            <person name="Stursova M."/>
            <person name="Weitz H."/>
            <person name="Taylor A."/>
            <person name="Grigoriev I.V."/>
            <person name="Nagy L.G."/>
            <person name="Martin F."/>
            <person name="Kauserud H."/>
        </authorList>
    </citation>
    <scope>NUCLEOTIDE SEQUENCE</scope>
    <source>
        <strain evidence="4">CBHHK173m</strain>
    </source>
</reference>
<dbReference type="AlphaFoldDB" id="A0AAD6XVL1"/>
<feature type="transmembrane region" description="Helical" evidence="2">
    <location>
        <begin position="111"/>
        <end position="134"/>
    </location>
</feature>
<keyword evidence="2" id="KW-0472">Membrane</keyword>
<feature type="compositionally biased region" description="Acidic residues" evidence="1">
    <location>
        <begin position="287"/>
        <end position="304"/>
    </location>
</feature>
<sequence>MSNNLLIIAVLAFALGQAFNSILAGLSAAAAANAEKLVDFLVSGNFSVTSVVFIVLAALVVNDIVLLVILRRFLAPKVNAHTKHAYTRLKPLPVLTWAADRQSHNLGRGRVALALVWWAGTKLAVAAVRLLPFLGRALNIAGRVVIVAGRYLLNTVFALLWAFTKTAAVGITRWAHRSLRAASQTPSPRALAPAAALVRRHRACPVAVPLALGWTVPQDPAPYPTALVLRHGACPVAVPLPLEWTVTQALVLANLVRILAAAASPAPQFDADADNGGSFCAEHRDEWDGDDEEDAYTGNGNDDDDNISTEELIHEALGSICPLLKIVDGEYSCATKDVAFVMETITMVKCAVAALQEMQKEAAFGTIEELEDAEELTEGCSGVGLLLFDVLHLSRPVGFLTPCAWLDHQSALVYSSIFHVHLLDILLANIGESRMRRVGSSLQSSVVEEQEEEHGSSEGSVGSVDSEDTAVTLVEPDIGGPAADEDKLAVTVGNDDARDYDGLLDDLPSYEEFASGAPYEPLFERIRVQGYEYRRPRTLASLAEHINAKPSPSPRPSLLYMLDRLSTRRESIPSALGTEPAT</sequence>
<organism evidence="4 5">
    <name type="scientific">Mycena belliarum</name>
    <dbReference type="NCBI Taxonomy" id="1033014"/>
    <lineage>
        <taxon>Eukaryota</taxon>
        <taxon>Fungi</taxon>
        <taxon>Dikarya</taxon>
        <taxon>Basidiomycota</taxon>
        <taxon>Agaricomycotina</taxon>
        <taxon>Agaricomycetes</taxon>
        <taxon>Agaricomycetidae</taxon>
        <taxon>Agaricales</taxon>
        <taxon>Marasmiineae</taxon>
        <taxon>Mycenaceae</taxon>
        <taxon>Mycena</taxon>
    </lineage>
</organism>
<keyword evidence="2" id="KW-1133">Transmembrane helix</keyword>
<feature type="region of interest" description="Disordered" evidence="1">
    <location>
        <begin position="283"/>
        <end position="304"/>
    </location>
</feature>
<feature type="transmembrane region" description="Helical" evidence="2">
    <location>
        <begin position="50"/>
        <end position="70"/>
    </location>
</feature>
<evidence type="ECO:0000256" key="1">
    <source>
        <dbReference type="SAM" id="MobiDB-lite"/>
    </source>
</evidence>
<gene>
    <name evidence="4" type="ORF">B0H15DRAFT_814837</name>
</gene>
<keyword evidence="3" id="KW-0732">Signal</keyword>
<evidence type="ECO:0000256" key="3">
    <source>
        <dbReference type="SAM" id="SignalP"/>
    </source>
</evidence>
<accession>A0AAD6XVL1</accession>
<dbReference type="Proteomes" id="UP001222325">
    <property type="component" value="Unassembled WGS sequence"/>
</dbReference>
<keyword evidence="5" id="KW-1185">Reference proteome</keyword>
<comment type="caution">
    <text evidence="4">The sequence shown here is derived from an EMBL/GenBank/DDBJ whole genome shotgun (WGS) entry which is preliminary data.</text>
</comment>